<dbReference type="AlphaFoldDB" id="A0A397S1F1"/>
<keyword evidence="4" id="KW-1185">Reference proteome</keyword>
<reference evidence="3 4" key="1">
    <citation type="submission" date="2018-06" db="EMBL/GenBank/DDBJ databases">
        <title>Comparative genomics reveals the genomic features of Rhizophagus irregularis, R. cerebriforme, R. diaphanum and Gigaspora rosea, and their symbiotic lifestyle signature.</title>
        <authorList>
            <person name="Morin E."/>
            <person name="San Clemente H."/>
            <person name="Chen E.C.H."/>
            <person name="De La Providencia I."/>
            <person name="Hainaut M."/>
            <person name="Kuo A."/>
            <person name="Kohler A."/>
            <person name="Murat C."/>
            <person name="Tang N."/>
            <person name="Roy S."/>
            <person name="Loubradou J."/>
            <person name="Henrissat B."/>
            <person name="Grigoriev I.V."/>
            <person name="Corradi N."/>
            <person name="Roux C."/>
            <person name="Martin F.M."/>
        </authorList>
    </citation>
    <scope>NUCLEOTIDE SEQUENCE [LARGE SCALE GENOMIC DNA]</scope>
    <source>
        <strain evidence="3 4">DAOM 227022</strain>
    </source>
</reference>
<sequence>MHNANMICGSIHYGNIFLENNVAIIGDLSVAEILMMIVVIKIYGIIPYIIQVPKYTKVSDIYSLGIIMWELMTCRRPFWDNNHNIDLIIKICDGLRPPSIFKYKLCQIVDEF</sequence>
<gene>
    <name evidence="3" type="ORF">C1645_839939</name>
</gene>
<evidence type="ECO:0000256" key="1">
    <source>
        <dbReference type="SAM" id="Phobius"/>
    </source>
</evidence>
<dbReference type="InterPro" id="IPR011009">
    <property type="entry name" value="Kinase-like_dom_sf"/>
</dbReference>
<feature type="transmembrane region" description="Helical" evidence="1">
    <location>
        <begin position="28"/>
        <end position="50"/>
    </location>
</feature>
<evidence type="ECO:0000259" key="2">
    <source>
        <dbReference type="PROSITE" id="PS50011"/>
    </source>
</evidence>
<protein>
    <submittedName>
        <fullName evidence="3">Kinase-like domain-containing protein</fullName>
    </submittedName>
</protein>
<dbReference type="Gene3D" id="1.10.510.10">
    <property type="entry name" value="Transferase(Phosphotransferase) domain 1"/>
    <property type="match status" value="1"/>
</dbReference>
<dbReference type="Proteomes" id="UP000265703">
    <property type="component" value="Unassembled WGS sequence"/>
</dbReference>
<dbReference type="SUPFAM" id="SSF56112">
    <property type="entry name" value="Protein kinase-like (PK-like)"/>
    <property type="match status" value="1"/>
</dbReference>
<dbReference type="PROSITE" id="PS50011">
    <property type="entry name" value="PROTEIN_KINASE_DOM"/>
    <property type="match status" value="1"/>
</dbReference>
<accession>A0A397S1F1</accession>
<evidence type="ECO:0000313" key="4">
    <source>
        <dbReference type="Proteomes" id="UP000265703"/>
    </source>
</evidence>
<feature type="domain" description="Protein kinase" evidence="2">
    <location>
        <begin position="1"/>
        <end position="112"/>
    </location>
</feature>
<keyword evidence="1" id="KW-0472">Membrane</keyword>
<dbReference type="OrthoDB" id="10252171at2759"/>
<dbReference type="STRING" id="658196.A0A397S1F1"/>
<keyword evidence="1" id="KW-0812">Transmembrane</keyword>
<dbReference type="InterPro" id="IPR001245">
    <property type="entry name" value="Ser-Thr/Tyr_kinase_cat_dom"/>
</dbReference>
<keyword evidence="1" id="KW-1133">Transmembrane helix</keyword>
<dbReference type="InterPro" id="IPR000719">
    <property type="entry name" value="Prot_kinase_dom"/>
</dbReference>
<organism evidence="3 4">
    <name type="scientific">Glomus cerebriforme</name>
    <dbReference type="NCBI Taxonomy" id="658196"/>
    <lineage>
        <taxon>Eukaryota</taxon>
        <taxon>Fungi</taxon>
        <taxon>Fungi incertae sedis</taxon>
        <taxon>Mucoromycota</taxon>
        <taxon>Glomeromycotina</taxon>
        <taxon>Glomeromycetes</taxon>
        <taxon>Glomerales</taxon>
        <taxon>Glomeraceae</taxon>
        <taxon>Glomus</taxon>
    </lineage>
</organism>
<proteinExistence type="predicted"/>
<dbReference type="GO" id="GO:0004672">
    <property type="term" value="F:protein kinase activity"/>
    <property type="evidence" value="ECO:0007669"/>
    <property type="project" value="InterPro"/>
</dbReference>
<name>A0A397S1F1_9GLOM</name>
<dbReference type="EMBL" id="QKYT01001150">
    <property type="protein sequence ID" value="RIA79778.1"/>
    <property type="molecule type" value="Genomic_DNA"/>
</dbReference>
<dbReference type="GO" id="GO:0005524">
    <property type="term" value="F:ATP binding"/>
    <property type="evidence" value="ECO:0007669"/>
    <property type="project" value="InterPro"/>
</dbReference>
<keyword evidence="3" id="KW-0808">Transferase</keyword>
<dbReference type="Pfam" id="PF07714">
    <property type="entry name" value="PK_Tyr_Ser-Thr"/>
    <property type="match status" value="1"/>
</dbReference>
<comment type="caution">
    <text evidence="3">The sequence shown here is derived from an EMBL/GenBank/DDBJ whole genome shotgun (WGS) entry which is preliminary data.</text>
</comment>
<evidence type="ECO:0000313" key="3">
    <source>
        <dbReference type="EMBL" id="RIA79778.1"/>
    </source>
</evidence>
<keyword evidence="3" id="KW-0418">Kinase</keyword>